<dbReference type="EMBL" id="LVYK01000002">
    <property type="protein sequence ID" value="RAS81739.1"/>
    <property type="molecule type" value="Genomic_DNA"/>
</dbReference>
<proteinExistence type="predicted"/>
<dbReference type="PANTHER" id="PTHR40448">
    <property type="entry name" value="TWO-COMPONENT SENSOR HISTIDINE KINASE"/>
    <property type="match status" value="1"/>
</dbReference>
<organism evidence="3 4">
    <name type="scientific">Priestia endophytica</name>
    <dbReference type="NCBI Taxonomy" id="135735"/>
    <lineage>
        <taxon>Bacteria</taxon>
        <taxon>Bacillati</taxon>
        <taxon>Bacillota</taxon>
        <taxon>Bacilli</taxon>
        <taxon>Bacillales</taxon>
        <taxon>Bacillaceae</taxon>
        <taxon>Priestia</taxon>
    </lineage>
</organism>
<feature type="transmembrane region" description="Helical" evidence="1">
    <location>
        <begin position="136"/>
        <end position="163"/>
    </location>
</feature>
<feature type="domain" description="Sensor histidine kinase NatK-like C-terminal" evidence="2">
    <location>
        <begin position="318"/>
        <end position="422"/>
    </location>
</feature>
<dbReference type="SUPFAM" id="SSF55874">
    <property type="entry name" value="ATPase domain of HSP90 chaperone/DNA topoisomerase II/histidine kinase"/>
    <property type="match status" value="1"/>
</dbReference>
<feature type="transmembrane region" description="Helical" evidence="1">
    <location>
        <begin position="6"/>
        <end position="21"/>
    </location>
</feature>
<dbReference type="PANTHER" id="PTHR40448:SF1">
    <property type="entry name" value="TWO-COMPONENT SENSOR HISTIDINE KINASE"/>
    <property type="match status" value="1"/>
</dbReference>
<dbReference type="InterPro" id="IPR032834">
    <property type="entry name" value="NatK-like_C"/>
</dbReference>
<feature type="transmembrane region" description="Helical" evidence="1">
    <location>
        <begin position="104"/>
        <end position="124"/>
    </location>
</feature>
<reference evidence="3 4" key="1">
    <citation type="submission" date="2016-03" db="EMBL/GenBank/DDBJ databases">
        <title>Comparison of Bacillus endophyticus and B. anthracis characteristics using whole genome sequence analysis and microbiological techniques.</title>
        <authorList>
            <person name="Lekota K.E."/>
            <person name="Mafofo J."/>
            <person name="Rees J."/>
            <person name="Muchadeyi F.C."/>
            <person name="Madoroba E."/>
            <person name="Van Heerden H."/>
        </authorList>
    </citation>
    <scope>NUCLEOTIDE SEQUENCE [LARGE SCALE GENOMIC DNA]</scope>
    <source>
        <strain evidence="3 4">3631_10C</strain>
    </source>
</reference>
<dbReference type="Pfam" id="PF14501">
    <property type="entry name" value="HATPase_c_5"/>
    <property type="match status" value="1"/>
</dbReference>
<gene>
    <name evidence="3" type="ORF">A3864_02620</name>
</gene>
<evidence type="ECO:0000256" key="1">
    <source>
        <dbReference type="SAM" id="Phobius"/>
    </source>
</evidence>
<dbReference type="AlphaFoldDB" id="A0AAX1QGG5"/>
<dbReference type="Proteomes" id="UP000250174">
    <property type="component" value="Unassembled WGS sequence"/>
</dbReference>
<evidence type="ECO:0000313" key="4">
    <source>
        <dbReference type="Proteomes" id="UP000250174"/>
    </source>
</evidence>
<accession>A0AAX1QGG5</accession>
<feature type="transmembrane region" description="Helical" evidence="1">
    <location>
        <begin position="52"/>
        <end position="67"/>
    </location>
</feature>
<evidence type="ECO:0000313" key="3">
    <source>
        <dbReference type="EMBL" id="RAS81739.1"/>
    </source>
</evidence>
<keyword evidence="1" id="KW-0472">Membrane</keyword>
<evidence type="ECO:0000259" key="2">
    <source>
        <dbReference type="Pfam" id="PF14501"/>
    </source>
</evidence>
<dbReference type="InterPro" id="IPR036890">
    <property type="entry name" value="HATPase_C_sf"/>
</dbReference>
<keyword evidence="1" id="KW-1133">Transmembrane helix</keyword>
<dbReference type="Gene3D" id="3.30.565.10">
    <property type="entry name" value="Histidine kinase-like ATPase, C-terminal domain"/>
    <property type="match status" value="1"/>
</dbReference>
<feature type="transmembrane region" description="Helical" evidence="1">
    <location>
        <begin position="175"/>
        <end position="198"/>
    </location>
</feature>
<sequence length="429" mass="49454">MLFPSVIEFFAIFSALCYLLRIRLELKLISITLAFTVLPTLCLYFLLAEWAGLIYLFLSTIIVFYSFSKMIRVLLDLCIVIISGIFADHIAQYAVLSIFSTDGFILSAAHSLLFFSIFILFIYGYDIFLSKIKTTIVIPTFVQPIIVVIASITVIVLYLNIFIPKNDDEIALIKFNLLIQLCYFLLIVILFSLLLYSLKKENKLKRKAIEQEQFSQYMKALEQVNKDMQRFRHDYNNILLTMHGYIHSDDLAGLKIYFENYIVKTEQETLQKNYILSQLENIKLIELKGLLATKVLFADDIGIPINLEIPDSIKHISMNIVDVTRIIGILLDNAIEACREVQNPKISLAFLKEWDDSILLIIENYVGMKQLNIHQLFEENYSTKGEGRGMGLATVRSILNRYPNTTINTSVEDYFFIHHIEIKRKGTEA</sequence>
<name>A0AAX1QGG5_9BACI</name>
<comment type="caution">
    <text evidence="3">The sequence shown here is derived from an EMBL/GenBank/DDBJ whole genome shotgun (WGS) entry which is preliminary data.</text>
</comment>
<protein>
    <recommendedName>
        <fullName evidence="2">Sensor histidine kinase NatK-like C-terminal domain-containing protein</fullName>
    </recommendedName>
</protein>
<keyword evidence="1" id="KW-0812">Transmembrane</keyword>
<dbReference type="GO" id="GO:0042802">
    <property type="term" value="F:identical protein binding"/>
    <property type="evidence" value="ECO:0007669"/>
    <property type="project" value="TreeGrafter"/>
</dbReference>
<feature type="transmembrane region" description="Helical" evidence="1">
    <location>
        <begin position="74"/>
        <end position="98"/>
    </location>
</feature>